<accession>A0A5D2FRD0</accession>
<sequence>MNNFGYYKVISGDNQSNIPVNPRTYAKMLKQCRSLLSRSLQSAKWGDGFESRAAYSTSLQDFAATGNANGRVFAPYTIYKGKASLSISPVLPTFVKMDSDIGGLKVNCRGSMMLTFCPAIGERKYDWEQRQKFALSPTEVGSLISMGAHDASEFFHDPSMKSSNAGQVSKKLCIKALDGGNGYLISLTVTNNILKSNERFNIPVTTAEFAVLKTACSFALPHIMGWDRLTNQSPKGIKGSPSKVNSKQHFDLEWDR</sequence>
<dbReference type="SUPFAM" id="SSF54447">
    <property type="entry name" value="ssDNA-binding transcriptional regulator domain"/>
    <property type="match status" value="1"/>
</dbReference>
<reference evidence="4 5" key="1">
    <citation type="submission" date="2019-06" db="EMBL/GenBank/DDBJ databases">
        <title>WGS assembly of Gossypium darwinii.</title>
        <authorList>
            <person name="Chen Z.J."/>
            <person name="Sreedasyam A."/>
            <person name="Ando A."/>
            <person name="Song Q."/>
            <person name="De L."/>
            <person name="Hulse-Kemp A."/>
            <person name="Ding M."/>
            <person name="Ye W."/>
            <person name="Kirkbride R."/>
            <person name="Jenkins J."/>
            <person name="Plott C."/>
            <person name="Lovell J."/>
            <person name="Lin Y.-M."/>
            <person name="Vaughn R."/>
            <person name="Liu B."/>
            <person name="Li W."/>
            <person name="Simpson S."/>
            <person name="Scheffler B."/>
            <person name="Saski C."/>
            <person name="Grover C."/>
            <person name="Hu G."/>
            <person name="Conover J."/>
            <person name="Carlson J."/>
            <person name="Shu S."/>
            <person name="Boston L."/>
            <person name="Williams M."/>
            <person name="Peterson D."/>
            <person name="Mcgee K."/>
            <person name="Jones D."/>
            <person name="Wendel J."/>
            <person name="Stelly D."/>
            <person name="Grimwood J."/>
            <person name="Schmutz J."/>
        </authorList>
    </citation>
    <scope>NUCLEOTIDE SEQUENCE [LARGE SCALE GENOMIC DNA]</scope>
    <source>
        <strain evidence="4">1808015.09</strain>
    </source>
</reference>
<protein>
    <submittedName>
        <fullName evidence="4">Uncharacterized protein</fullName>
    </submittedName>
</protein>
<dbReference type="InterPro" id="IPR013742">
    <property type="entry name" value="Whirly"/>
</dbReference>
<dbReference type="PANTHER" id="PTHR31745:SF1">
    <property type="entry name" value="SINGLE-STRANDED DNA-BINDING PROTEIN WHY2, MITOCHONDRIAL"/>
    <property type="match status" value="1"/>
</dbReference>
<dbReference type="GO" id="GO:0006952">
    <property type="term" value="P:defense response"/>
    <property type="evidence" value="ECO:0007669"/>
    <property type="project" value="InterPro"/>
</dbReference>
<dbReference type="GO" id="GO:0006355">
    <property type="term" value="P:regulation of DNA-templated transcription"/>
    <property type="evidence" value="ECO:0007669"/>
    <property type="project" value="InterPro"/>
</dbReference>
<evidence type="ECO:0000256" key="2">
    <source>
        <dbReference type="ARBA" id="ARBA00022946"/>
    </source>
</evidence>
<gene>
    <name evidence="4" type="ORF">ES288_A08G272300v1</name>
</gene>
<evidence type="ECO:0000313" key="4">
    <source>
        <dbReference type="EMBL" id="TYH07910.1"/>
    </source>
</evidence>
<dbReference type="InterPro" id="IPR009044">
    <property type="entry name" value="ssDNA-bd_transcriptional_reg"/>
</dbReference>
<organism evidence="4 5">
    <name type="scientific">Gossypium darwinii</name>
    <name type="common">Darwin's cotton</name>
    <name type="synonym">Gossypium barbadense var. darwinii</name>
    <dbReference type="NCBI Taxonomy" id="34276"/>
    <lineage>
        <taxon>Eukaryota</taxon>
        <taxon>Viridiplantae</taxon>
        <taxon>Streptophyta</taxon>
        <taxon>Embryophyta</taxon>
        <taxon>Tracheophyta</taxon>
        <taxon>Spermatophyta</taxon>
        <taxon>Magnoliopsida</taxon>
        <taxon>eudicotyledons</taxon>
        <taxon>Gunneridae</taxon>
        <taxon>Pentapetalae</taxon>
        <taxon>rosids</taxon>
        <taxon>malvids</taxon>
        <taxon>Malvales</taxon>
        <taxon>Malvaceae</taxon>
        <taxon>Malvoideae</taxon>
        <taxon>Gossypium</taxon>
    </lineage>
</organism>
<dbReference type="PANTHER" id="PTHR31745">
    <property type="entry name" value="SINGLE-STRANDED DNA-BINDING PROTEIN WHY2, MITOCHONDRIAL"/>
    <property type="match status" value="1"/>
</dbReference>
<dbReference type="Gene3D" id="2.30.31.10">
    <property type="entry name" value="Transcriptional Coactivator Pc4, Chain A"/>
    <property type="match status" value="1"/>
</dbReference>
<dbReference type="AlphaFoldDB" id="A0A5D2FRD0"/>
<evidence type="ECO:0000256" key="3">
    <source>
        <dbReference type="SAM" id="MobiDB-lite"/>
    </source>
</evidence>
<dbReference type="Pfam" id="PF08536">
    <property type="entry name" value="Whirly"/>
    <property type="match status" value="1"/>
</dbReference>
<comment type="similarity">
    <text evidence="1">Belongs to the Whirly family.</text>
</comment>
<keyword evidence="5" id="KW-1185">Reference proteome</keyword>
<dbReference type="EMBL" id="CM017695">
    <property type="protein sequence ID" value="TYH07910.1"/>
    <property type="molecule type" value="Genomic_DNA"/>
</dbReference>
<evidence type="ECO:0000256" key="1">
    <source>
        <dbReference type="ARBA" id="ARBA00006061"/>
    </source>
</evidence>
<proteinExistence type="inferred from homology"/>
<dbReference type="GO" id="GO:0003697">
    <property type="term" value="F:single-stranded DNA binding"/>
    <property type="evidence" value="ECO:0007669"/>
    <property type="project" value="InterPro"/>
</dbReference>
<name>A0A5D2FRD0_GOSDA</name>
<dbReference type="Proteomes" id="UP000323506">
    <property type="component" value="Chromosome A08"/>
</dbReference>
<feature type="region of interest" description="Disordered" evidence="3">
    <location>
        <begin position="232"/>
        <end position="256"/>
    </location>
</feature>
<evidence type="ECO:0000313" key="5">
    <source>
        <dbReference type="Proteomes" id="UP000323506"/>
    </source>
</evidence>
<keyword evidence="2" id="KW-0809">Transit peptide</keyword>